<dbReference type="OrthoDB" id="8241555at2"/>
<dbReference type="AlphaFoldDB" id="A0A1M5QG79"/>
<evidence type="ECO:0000313" key="1">
    <source>
        <dbReference type="EMBL" id="SHH13097.1"/>
    </source>
</evidence>
<dbReference type="EMBL" id="LT670818">
    <property type="protein sequence ID" value="SHH13097.1"/>
    <property type="molecule type" value="Genomic_DNA"/>
</dbReference>
<sequence>MDCDHSKLNGTVFGIHDWLDYLQSQAAVYRKLVERADDPFIKTELLALASVCDEIADNIEDHLTGGEDHAPRGPLSRLS</sequence>
<name>A0A1M5QG79_9BRAD</name>
<accession>A0A1M5QG79</accession>
<protein>
    <submittedName>
        <fullName evidence="1">Uncharacterized protein</fullName>
    </submittedName>
</protein>
<dbReference type="RefSeq" id="WP_079568964.1">
    <property type="nucleotide sequence ID" value="NZ_LT670818.1"/>
</dbReference>
<dbReference type="Proteomes" id="UP000190675">
    <property type="component" value="Chromosome I"/>
</dbReference>
<proteinExistence type="predicted"/>
<organism evidence="1 2">
    <name type="scientific">Bradyrhizobium erythrophlei</name>
    <dbReference type="NCBI Taxonomy" id="1437360"/>
    <lineage>
        <taxon>Bacteria</taxon>
        <taxon>Pseudomonadati</taxon>
        <taxon>Pseudomonadota</taxon>
        <taxon>Alphaproteobacteria</taxon>
        <taxon>Hyphomicrobiales</taxon>
        <taxon>Nitrobacteraceae</taxon>
        <taxon>Bradyrhizobium</taxon>
    </lineage>
</organism>
<reference evidence="1 2" key="1">
    <citation type="submission" date="2016-11" db="EMBL/GenBank/DDBJ databases">
        <authorList>
            <person name="Jaros S."/>
            <person name="Januszkiewicz K."/>
            <person name="Wedrychowicz H."/>
        </authorList>
    </citation>
    <scope>NUCLEOTIDE SEQUENCE [LARGE SCALE GENOMIC DNA]</scope>
    <source>
        <strain evidence="1 2">GAS242</strain>
    </source>
</reference>
<evidence type="ECO:0000313" key="2">
    <source>
        <dbReference type="Proteomes" id="UP000190675"/>
    </source>
</evidence>
<gene>
    <name evidence="1" type="ORF">SAMN05444169_5919</name>
</gene>